<dbReference type="SMART" id="SM00267">
    <property type="entry name" value="GGDEF"/>
    <property type="match status" value="1"/>
</dbReference>
<reference evidence="3" key="1">
    <citation type="journal article" date="2015" name="Nature">
        <title>Complex archaea that bridge the gap between prokaryotes and eukaryotes.</title>
        <authorList>
            <person name="Spang A."/>
            <person name="Saw J.H."/>
            <person name="Jorgensen S.L."/>
            <person name="Zaremba-Niedzwiedzka K."/>
            <person name="Martijn J."/>
            <person name="Lind A.E."/>
            <person name="van Eijk R."/>
            <person name="Schleper C."/>
            <person name="Guy L."/>
            <person name="Ettema T.J."/>
        </authorList>
    </citation>
    <scope>NUCLEOTIDE SEQUENCE</scope>
</reference>
<feature type="domain" description="GGDEF" evidence="2">
    <location>
        <begin position="172"/>
        <end position="306"/>
    </location>
</feature>
<dbReference type="CDD" id="cd01949">
    <property type="entry name" value="GGDEF"/>
    <property type="match status" value="1"/>
</dbReference>
<comment type="caution">
    <text evidence="3">The sequence shown here is derived from an EMBL/GenBank/DDBJ whole genome shotgun (WGS) entry which is preliminary data.</text>
</comment>
<organism evidence="3">
    <name type="scientific">marine sediment metagenome</name>
    <dbReference type="NCBI Taxonomy" id="412755"/>
    <lineage>
        <taxon>unclassified sequences</taxon>
        <taxon>metagenomes</taxon>
        <taxon>ecological metagenomes</taxon>
    </lineage>
</organism>
<evidence type="ECO:0000256" key="1">
    <source>
        <dbReference type="SAM" id="Phobius"/>
    </source>
</evidence>
<gene>
    <name evidence="3" type="ORF">LCGC14_1844230</name>
</gene>
<feature type="transmembrane region" description="Helical" evidence="1">
    <location>
        <begin position="12"/>
        <end position="32"/>
    </location>
</feature>
<evidence type="ECO:0000313" key="3">
    <source>
        <dbReference type="EMBL" id="KKL96463.1"/>
    </source>
</evidence>
<dbReference type="Gene3D" id="3.30.70.270">
    <property type="match status" value="1"/>
</dbReference>
<sequence length="306" mass="35117">MRFNPFISHRLLINAIIAMFFSAVFLSSYLGVLKTYASIQWLDIMGEGGIVLMTLVWIIALLISRPPSKVTTYLVIGVGLFMFSATLDLLDEWLMHPAHQWLSWIESLPAPLGMLLTSIGLYYWHQEQYVLNRQLRRREAHLREHDKVCSITGLYKAQYLDSAINEQSINTQPFWLGAIDIRDFSHFNSEFGFSEGDRLLREISELLLMNCRLSDVVCRYAGDCFMVLMPATTEQQAKELMAQIKGALKHCAFKVEASKKAKFQYVTTALIQGYMHNNTSKLTSQLHSQLQQKKHQQKVAHRAHVC</sequence>
<feature type="transmembrane region" description="Helical" evidence="1">
    <location>
        <begin position="44"/>
        <end position="63"/>
    </location>
</feature>
<dbReference type="GO" id="GO:0052621">
    <property type="term" value="F:diguanylate cyclase activity"/>
    <property type="evidence" value="ECO:0007669"/>
    <property type="project" value="TreeGrafter"/>
</dbReference>
<dbReference type="InterPro" id="IPR000160">
    <property type="entry name" value="GGDEF_dom"/>
</dbReference>
<protein>
    <recommendedName>
        <fullName evidence="2">GGDEF domain-containing protein</fullName>
    </recommendedName>
</protein>
<dbReference type="PANTHER" id="PTHR45138">
    <property type="entry name" value="REGULATORY COMPONENTS OF SENSORY TRANSDUCTION SYSTEM"/>
    <property type="match status" value="1"/>
</dbReference>
<dbReference type="AlphaFoldDB" id="A0A0F9GCJ1"/>
<dbReference type="PROSITE" id="PS50887">
    <property type="entry name" value="GGDEF"/>
    <property type="match status" value="1"/>
</dbReference>
<dbReference type="NCBIfam" id="TIGR00254">
    <property type="entry name" value="GGDEF"/>
    <property type="match status" value="1"/>
</dbReference>
<dbReference type="PANTHER" id="PTHR45138:SF9">
    <property type="entry name" value="DIGUANYLATE CYCLASE DGCM-RELATED"/>
    <property type="match status" value="1"/>
</dbReference>
<dbReference type="Pfam" id="PF00990">
    <property type="entry name" value="GGDEF"/>
    <property type="match status" value="1"/>
</dbReference>
<keyword evidence="1" id="KW-1133">Transmembrane helix</keyword>
<feature type="transmembrane region" description="Helical" evidence="1">
    <location>
        <begin position="70"/>
        <end position="89"/>
    </location>
</feature>
<feature type="transmembrane region" description="Helical" evidence="1">
    <location>
        <begin position="101"/>
        <end position="124"/>
    </location>
</feature>
<dbReference type="InterPro" id="IPR029787">
    <property type="entry name" value="Nucleotide_cyclase"/>
</dbReference>
<keyword evidence="1" id="KW-0812">Transmembrane</keyword>
<dbReference type="InterPro" id="IPR050469">
    <property type="entry name" value="Diguanylate_Cyclase"/>
</dbReference>
<proteinExistence type="predicted"/>
<keyword evidence="1" id="KW-0472">Membrane</keyword>
<accession>A0A0F9GCJ1</accession>
<name>A0A0F9GCJ1_9ZZZZ</name>
<dbReference type="InterPro" id="IPR043128">
    <property type="entry name" value="Rev_trsase/Diguanyl_cyclase"/>
</dbReference>
<dbReference type="EMBL" id="LAZR01018426">
    <property type="protein sequence ID" value="KKL96463.1"/>
    <property type="molecule type" value="Genomic_DNA"/>
</dbReference>
<dbReference type="SUPFAM" id="SSF55073">
    <property type="entry name" value="Nucleotide cyclase"/>
    <property type="match status" value="1"/>
</dbReference>
<evidence type="ECO:0000259" key="2">
    <source>
        <dbReference type="PROSITE" id="PS50887"/>
    </source>
</evidence>